<dbReference type="InterPro" id="IPR046038">
    <property type="entry name" value="DUF5996"/>
</dbReference>
<dbReference type="AlphaFoldDB" id="A0A0K1PCU6"/>
<name>A0A0K1PCU6_9BACT</name>
<evidence type="ECO:0000313" key="1">
    <source>
        <dbReference type="EMBL" id="AKU91345.1"/>
    </source>
</evidence>
<gene>
    <name evidence="1" type="ORF">AKJ08_1732</name>
</gene>
<dbReference type="KEGG" id="vin:AKJ08_1732"/>
<accession>A0A0K1PCU6</accession>
<dbReference type="OrthoDB" id="9800945at2"/>
<protein>
    <submittedName>
        <fullName evidence="1">Uncharacterized protein</fullName>
    </submittedName>
</protein>
<dbReference type="RefSeq" id="WP_050725670.1">
    <property type="nucleotide sequence ID" value="NZ_CP012332.1"/>
</dbReference>
<organism evidence="1 2">
    <name type="scientific">Vulgatibacter incomptus</name>
    <dbReference type="NCBI Taxonomy" id="1391653"/>
    <lineage>
        <taxon>Bacteria</taxon>
        <taxon>Pseudomonadati</taxon>
        <taxon>Myxococcota</taxon>
        <taxon>Myxococcia</taxon>
        <taxon>Myxococcales</taxon>
        <taxon>Cystobacterineae</taxon>
        <taxon>Vulgatibacteraceae</taxon>
        <taxon>Vulgatibacter</taxon>
    </lineage>
</organism>
<sequence>MSEGWPELPYESWKDTHDTLLRYSQIVGKIQLALTPLVNHWWNVAFRLDTRGMHTLPMRCDGGSFEIAFDFVDHALVVRTSRGVVRSLPLVARSVADFWSELFTVLESLGIEVELSDRPCELALEKNGLPFREDRIHASYDPHAAYSWWQILLSTERVLEEFRSRFQGKCSPVLFWWGTFDLAVTRFSGKRAPPMPDADVITRESFTHEESSAGIWPGNASLGEPAFYSYAMPAPAGFGEAPVLPKEAYFDHDLGEFVLPYSAVRTSRNPRETLLAFLQSTYEAAADLGGWDRKRLERAPPEPLIAEPGGAPLH</sequence>
<evidence type="ECO:0000313" key="2">
    <source>
        <dbReference type="Proteomes" id="UP000055590"/>
    </source>
</evidence>
<dbReference type="PATRIC" id="fig|1391653.3.peg.1818"/>
<reference evidence="1 2" key="1">
    <citation type="submission" date="2015-08" db="EMBL/GenBank/DDBJ databases">
        <authorList>
            <person name="Babu N.S."/>
            <person name="Beckwith C.J."/>
            <person name="Beseler K.G."/>
            <person name="Brison A."/>
            <person name="Carone J.V."/>
            <person name="Caskin T.P."/>
            <person name="Diamond M."/>
            <person name="Durham M.E."/>
            <person name="Foxe J.M."/>
            <person name="Go M."/>
            <person name="Henderson B.A."/>
            <person name="Jones I.B."/>
            <person name="McGettigan J.A."/>
            <person name="Micheletti S.J."/>
            <person name="Nasrallah M.E."/>
            <person name="Ortiz D."/>
            <person name="Piller C.R."/>
            <person name="Privatt S.R."/>
            <person name="Schneider S.L."/>
            <person name="Sharp S."/>
            <person name="Smith T.C."/>
            <person name="Stanton J.D."/>
            <person name="Ullery H.E."/>
            <person name="Wilson R.J."/>
            <person name="Serrano M.G."/>
            <person name="Buck G."/>
            <person name="Lee V."/>
            <person name="Wang Y."/>
            <person name="Carvalho R."/>
            <person name="Voegtly L."/>
            <person name="Shi R."/>
            <person name="Duckworth R."/>
            <person name="Johnson A."/>
            <person name="Loviza R."/>
            <person name="Walstead R."/>
            <person name="Shah Z."/>
            <person name="Kiflezghi M."/>
            <person name="Wade K."/>
            <person name="Ball S.L."/>
            <person name="Bradley K.W."/>
            <person name="Asai D.J."/>
            <person name="Bowman C.A."/>
            <person name="Russell D.A."/>
            <person name="Pope W.H."/>
            <person name="Jacobs-Sera D."/>
            <person name="Hendrix R.W."/>
            <person name="Hatfull G.F."/>
        </authorList>
    </citation>
    <scope>NUCLEOTIDE SEQUENCE [LARGE SCALE GENOMIC DNA]</scope>
    <source>
        <strain evidence="1 2">DSM 27710</strain>
    </source>
</reference>
<dbReference type="EMBL" id="CP012332">
    <property type="protein sequence ID" value="AKU91345.1"/>
    <property type="molecule type" value="Genomic_DNA"/>
</dbReference>
<dbReference type="STRING" id="1391653.AKJ08_1732"/>
<keyword evidence="2" id="KW-1185">Reference proteome</keyword>
<dbReference type="Proteomes" id="UP000055590">
    <property type="component" value="Chromosome"/>
</dbReference>
<dbReference type="Pfam" id="PF19459">
    <property type="entry name" value="DUF5996"/>
    <property type="match status" value="1"/>
</dbReference>
<proteinExistence type="predicted"/>